<gene>
    <name evidence="1" type="ORF">SAMN05421743_10719</name>
</gene>
<sequence>MDVATVSVLMSQHYVKQNASLAVMDKSMDQAKEQGSQMIEMLKTNMPEAQHPKLGGRIDLKG</sequence>
<dbReference type="Proteomes" id="UP000198584">
    <property type="component" value="Unassembled WGS sequence"/>
</dbReference>
<dbReference type="InterPro" id="IPR025906">
    <property type="entry name" value="YjfB_motility"/>
</dbReference>
<proteinExistence type="predicted"/>
<dbReference type="OrthoDB" id="1924973at2"/>
<dbReference type="EMBL" id="FNQR01000007">
    <property type="protein sequence ID" value="SEA68407.1"/>
    <property type="molecule type" value="Genomic_DNA"/>
</dbReference>
<keyword evidence="2" id="KW-1185">Reference proteome</keyword>
<dbReference type="RefSeq" id="WP_093044811.1">
    <property type="nucleotide sequence ID" value="NZ_FNQR01000007.1"/>
</dbReference>
<dbReference type="Pfam" id="PF14070">
    <property type="entry name" value="YjfB_motility"/>
    <property type="match status" value="1"/>
</dbReference>
<protein>
    <submittedName>
        <fullName evidence="1">Putative motility protein</fullName>
    </submittedName>
</protein>
<reference evidence="1 2" key="1">
    <citation type="submission" date="2016-10" db="EMBL/GenBank/DDBJ databases">
        <authorList>
            <person name="de Groot N.N."/>
        </authorList>
    </citation>
    <scope>NUCLEOTIDE SEQUENCE [LARGE SCALE GENOMIC DNA]</scope>
    <source>
        <strain evidence="1 2">CCM7597</strain>
    </source>
</reference>
<dbReference type="AlphaFoldDB" id="A0A1H4D6Z6"/>
<name>A0A1H4D6Z6_9BACI</name>
<accession>A0A1H4D6Z6</accession>
<evidence type="ECO:0000313" key="2">
    <source>
        <dbReference type="Proteomes" id="UP000198584"/>
    </source>
</evidence>
<evidence type="ECO:0000313" key="1">
    <source>
        <dbReference type="EMBL" id="SEA68407.1"/>
    </source>
</evidence>
<organism evidence="1 2">
    <name type="scientific">Thalassobacillus cyri</name>
    <dbReference type="NCBI Taxonomy" id="571932"/>
    <lineage>
        <taxon>Bacteria</taxon>
        <taxon>Bacillati</taxon>
        <taxon>Bacillota</taxon>
        <taxon>Bacilli</taxon>
        <taxon>Bacillales</taxon>
        <taxon>Bacillaceae</taxon>
        <taxon>Thalassobacillus</taxon>
    </lineage>
</organism>